<reference evidence="1 2" key="1">
    <citation type="submission" date="2018-08" db="EMBL/GenBank/DDBJ databases">
        <authorList>
            <person name="Laetsch R D."/>
            <person name="Stevens L."/>
            <person name="Kumar S."/>
            <person name="Blaxter L. M."/>
        </authorList>
    </citation>
    <scope>NUCLEOTIDE SEQUENCE [LARGE SCALE GENOMIC DNA]</scope>
</reference>
<dbReference type="EMBL" id="UPTC01000827">
    <property type="protein sequence ID" value="VBB30272.1"/>
    <property type="molecule type" value="Genomic_DNA"/>
</dbReference>
<evidence type="ECO:0000313" key="1">
    <source>
        <dbReference type="EMBL" id="VBB30272.1"/>
    </source>
</evidence>
<name>A0A498SA13_ACAVI</name>
<dbReference type="Proteomes" id="UP000276991">
    <property type="component" value="Unassembled WGS sequence"/>
</dbReference>
<proteinExistence type="predicted"/>
<keyword evidence="2" id="KW-1185">Reference proteome</keyword>
<sequence length="76" mass="8677">MATPVEQTPAQADQTYAAVATCPSIITTITPLHINHFDEIASARLEYVKYDQTDKWKERSTYIILFKALKFYAHEA</sequence>
<organism evidence="1 2">
    <name type="scientific">Acanthocheilonema viteae</name>
    <name type="common">Filarial nematode worm</name>
    <name type="synonym">Dipetalonema viteae</name>
    <dbReference type="NCBI Taxonomy" id="6277"/>
    <lineage>
        <taxon>Eukaryota</taxon>
        <taxon>Metazoa</taxon>
        <taxon>Ecdysozoa</taxon>
        <taxon>Nematoda</taxon>
        <taxon>Chromadorea</taxon>
        <taxon>Rhabditida</taxon>
        <taxon>Spirurina</taxon>
        <taxon>Spiruromorpha</taxon>
        <taxon>Filarioidea</taxon>
        <taxon>Onchocercidae</taxon>
        <taxon>Acanthocheilonema</taxon>
    </lineage>
</organism>
<accession>A0A498SA13</accession>
<dbReference type="AlphaFoldDB" id="A0A498SA13"/>
<protein>
    <submittedName>
        <fullName evidence="1">Uncharacterized protein</fullName>
    </submittedName>
</protein>
<evidence type="ECO:0000313" key="2">
    <source>
        <dbReference type="Proteomes" id="UP000276991"/>
    </source>
</evidence>
<gene>
    <name evidence="1" type="ORF">NAV_LOCUS5063</name>
</gene>